<accession>A0A1I8EY68</accession>
<comment type="similarity">
    <text evidence="2">Belongs to the nematode transthyretin-like family.</text>
</comment>
<protein>
    <recommendedName>
        <fullName evidence="7">Transthyretin-like family protein</fullName>
    </recommendedName>
</protein>
<dbReference type="PANTHER" id="PTHR21700:SF30">
    <property type="entry name" value="TRANSTHYRETIN-LIKE FAMILY PROTEIN"/>
    <property type="match status" value="1"/>
</dbReference>
<dbReference type="InterPro" id="IPR001534">
    <property type="entry name" value="Transthyretin-like"/>
</dbReference>
<organism evidence="6">
    <name type="scientific">Wuchereria bancrofti</name>
    <dbReference type="NCBI Taxonomy" id="6293"/>
    <lineage>
        <taxon>Eukaryota</taxon>
        <taxon>Metazoa</taxon>
        <taxon>Ecdysozoa</taxon>
        <taxon>Nematoda</taxon>
        <taxon>Chromadorea</taxon>
        <taxon>Rhabditida</taxon>
        <taxon>Spirurina</taxon>
        <taxon>Spiruromorpha</taxon>
        <taxon>Filarioidea</taxon>
        <taxon>Onchocercidae</taxon>
        <taxon>Wuchereria</taxon>
    </lineage>
</organism>
<proteinExistence type="inferred from homology"/>
<dbReference type="GO" id="GO:0005576">
    <property type="term" value="C:extracellular region"/>
    <property type="evidence" value="ECO:0007669"/>
    <property type="project" value="UniProtKB-SubCell"/>
</dbReference>
<evidence type="ECO:0000256" key="3">
    <source>
        <dbReference type="ARBA" id="ARBA00022525"/>
    </source>
</evidence>
<feature type="chain" id="PRO_5009318449" description="Transthyretin-like family protein" evidence="5">
    <location>
        <begin position="19"/>
        <end position="249"/>
    </location>
</feature>
<dbReference type="Gene3D" id="2.60.40.3330">
    <property type="match status" value="2"/>
</dbReference>
<dbReference type="WBParaSite" id="maker-PairedContig_6200-snap-gene-0.1-mRNA-1">
    <property type="protein sequence ID" value="maker-PairedContig_6200-snap-gene-0.1-mRNA-1"/>
    <property type="gene ID" value="maker-PairedContig_6200-snap-gene-0.1"/>
</dbReference>
<sequence>MFINCVILLSAAVVSTFAAGSIKNITVTGQVACSDRSQKDIEIELWELDPDDLLNTTRTDKHGHFQIFGQQDEVNNIEPYLIIIHSCDDGVVNPKCSIKDRYEIPQKYVGDSYNMGIISLNIVKKRQKNCAKCCMLFHVTVTGQLGCGERALKNVIVELREHDILDPDDSLNKTKSDNKGYFTIYGEECEVGSIEPYLRIIHNCEDGILSENCIITDDFPIPNDQIGKIYKLGIVSLNIARMNHKKHCH</sequence>
<evidence type="ECO:0008006" key="7">
    <source>
        <dbReference type="Google" id="ProtNLM"/>
    </source>
</evidence>
<dbReference type="PANTHER" id="PTHR21700">
    <property type="entry name" value="TRANSTHYRETIN-LIKE FAMILY PROTEIN-RELATED"/>
    <property type="match status" value="1"/>
</dbReference>
<keyword evidence="4 5" id="KW-0732">Signal</keyword>
<evidence type="ECO:0000256" key="1">
    <source>
        <dbReference type="ARBA" id="ARBA00004613"/>
    </source>
</evidence>
<feature type="signal peptide" evidence="5">
    <location>
        <begin position="1"/>
        <end position="18"/>
    </location>
</feature>
<dbReference type="AlphaFoldDB" id="A0A1I8EY68"/>
<evidence type="ECO:0000313" key="6">
    <source>
        <dbReference type="WBParaSite" id="maker-PairedContig_6200-snap-gene-0.1-mRNA-1"/>
    </source>
</evidence>
<evidence type="ECO:0000256" key="2">
    <source>
        <dbReference type="ARBA" id="ARBA00010112"/>
    </source>
</evidence>
<dbReference type="Pfam" id="PF01060">
    <property type="entry name" value="TTR-52"/>
    <property type="match status" value="2"/>
</dbReference>
<evidence type="ECO:0000256" key="5">
    <source>
        <dbReference type="SAM" id="SignalP"/>
    </source>
</evidence>
<evidence type="ECO:0000256" key="4">
    <source>
        <dbReference type="ARBA" id="ARBA00022729"/>
    </source>
</evidence>
<name>A0A1I8EY68_WUCBA</name>
<reference evidence="6" key="1">
    <citation type="submission" date="2016-11" db="UniProtKB">
        <authorList>
            <consortium name="WormBaseParasite"/>
        </authorList>
    </citation>
    <scope>IDENTIFICATION</scope>
    <source>
        <strain evidence="6">pt0022</strain>
    </source>
</reference>
<dbReference type="GO" id="GO:0009986">
    <property type="term" value="C:cell surface"/>
    <property type="evidence" value="ECO:0007669"/>
    <property type="project" value="InterPro"/>
</dbReference>
<dbReference type="InterPro" id="IPR038479">
    <property type="entry name" value="Transthyretin-like_sf"/>
</dbReference>
<comment type="subcellular location">
    <subcellularLocation>
        <location evidence="1">Secreted</location>
    </subcellularLocation>
</comment>
<keyword evidence="3" id="KW-0964">Secreted</keyword>